<dbReference type="GeneID" id="105994414"/>
<name>A0A1S3G4Y1_DIPOR</name>
<dbReference type="CTD" id="6361"/>
<dbReference type="GO" id="GO:0006955">
    <property type="term" value="P:immune response"/>
    <property type="evidence" value="ECO:0007669"/>
    <property type="project" value="InterPro"/>
</dbReference>
<dbReference type="GO" id="GO:0005615">
    <property type="term" value="C:extracellular space"/>
    <property type="evidence" value="ECO:0007669"/>
    <property type="project" value="UniProtKB-KW"/>
</dbReference>
<dbReference type="AlphaFoldDB" id="A0A1S3G4Y1"/>
<organism evidence="10 11">
    <name type="scientific">Dipodomys ordii</name>
    <name type="common">Ord's kangaroo rat</name>
    <dbReference type="NCBI Taxonomy" id="10020"/>
    <lineage>
        <taxon>Eukaryota</taxon>
        <taxon>Metazoa</taxon>
        <taxon>Chordata</taxon>
        <taxon>Craniata</taxon>
        <taxon>Vertebrata</taxon>
        <taxon>Euteleostomi</taxon>
        <taxon>Mammalia</taxon>
        <taxon>Eutheria</taxon>
        <taxon>Euarchontoglires</taxon>
        <taxon>Glires</taxon>
        <taxon>Rodentia</taxon>
        <taxon>Castorimorpha</taxon>
        <taxon>Heteromyidae</taxon>
        <taxon>Dipodomyinae</taxon>
        <taxon>Dipodomys</taxon>
    </lineage>
</organism>
<dbReference type="SMART" id="SM00199">
    <property type="entry name" value="SCY"/>
    <property type="match status" value="1"/>
</dbReference>
<keyword evidence="3" id="KW-0202">Cytokine</keyword>
<comment type="subcellular location">
    <subcellularLocation>
        <location evidence="1">Secreted</location>
    </subcellularLocation>
</comment>
<evidence type="ECO:0000256" key="1">
    <source>
        <dbReference type="ARBA" id="ARBA00004613"/>
    </source>
</evidence>
<evidence type="ECO:0000313" key="10">
    <source>
        <dbReference type="Proteomes" id="UP000081671"/>
    </source>
</evidence>
<keyword evidence="4" id="KW-0964">Secreted</keyword>
<dbReference type="PANTHER" id="PTHR12015:SF111">
    <property type="entry name" value="C-C MOTIF CHEMOKINE 17"/>
    <property type="match status" value="1"/>
</dbReference>
<dbReference type="InParanoid" id="A0A1S3G4Y1"/>
<evidence type="ECO:0000256" key="6">
    <source>
        <dbReference type="ARBA" id="ARBA00023157"/>
    </source>
</evidence>
<dbReference type="KEGG" id="dord:105994414"/>
<evidence type="ECO:0000256" key="7">
    <source>
        <dbReference type="ARBA" id="ARBA00023198"/>
    </source>
</evidence>
<dbReference type="Proteomes" id="UP000081671">
    <property type="component" value="Unplaced"/>
</dbReference>
<dbReference type="InterPro" id="IPR039809">
    <property type="entry name" value="Chemokine_b/g/d"/>
</dbReference>
<proteinExistence type="predicted"/>
<dbReference type="Pfam" id="PF00048">
    <property type="entry name" value="IL8"/>
    <property type="match status" value="1"/>
</dbReference>
<dbReference type="OrthoDB" id="9447832at2759"/>
<dbReference type="STRING" id="10020.ENSDORP00000000065"/>
<evidence type="ECO:0000259" key="9">
    <source>
        <dbReference type="SMART" id="SM00199"/>
    </source>
</evidence>
<dbReference type="GO" id="GO:0008009">
    <property type="term" value="F:chemokine activity"/>
    <property type="evidence" value="ECO:0007669"/>
    <property type="project" value="InterPro"/>
</dbReference>
<protein>
    <submittedName>
        <fullName evidence="11">C-C motif chemokine 17</fullName>
    </submittedName>
</protein>
<keyword evidence="10" id="KW-1185">Reference proteome</keyword>
<dbReference type="SUPFAM" id="SSF54117">
    <property type="entry name" value="Interleukin 8-like chemokines"/>
    <property type="match status" value="1"/>
</dbReference>
<dbReference type="RefSeq" id="XP_012883349.1">
    <property type="nucleotide sequence ID" value="XM_013027895.1"/>
</dbReference>
<keyword evidence="5 8" id="KW-0732">Signal</keyword>
<keyword evidence="7" id="KW-0395">Inflammatory response</keyword>
<dbReference type="GO" id="GO:0006954">
    <property type="term" value="P:inflammatory response"/>
    <property type="evidence" value="ECO:0007669"/>
    <property type="project" value="UniProtKB-KW"/>
</dbReference>
<feature type="domain" description="Chemokine interleukin-8-like" evidence="9">
    <location>
        <begin position="30"/>
        <end position="88"/>
    </location>
</feature>
<evidence type="ECO:0000256" key="4">
    <source>
        <dbReference type="ARBA" id="ARBA00022525"/>
    </source>
</evidence>
<evidence type="ECO:0000256" key="5">
    <source>
        <dbReference type="ARBA" id="ARBA00022729"/>
    </source>
</evidence>
<evidence type="ECO:0000256" key="8">
    <source>
        <dbReference type="SAM" id="SignalP"/>
    </source>
</evidence>
<evidence type="ECO:0000256" key="3">
    <source>
        <dbReference type="ARBA" id="ARBA00022514"/>
    </source>
</evidence>
<keyword evidence="6" id="KW-1015">Disulfide bond</keyword>
<feature type="signal peptide" evidence="8">
    <location>
        <begin position="1"/>
        <end position="23"/>
    </location>
</feature>
<dbReference type="Gene3D" id="2.40.50.40">
    <property type="match status" value="1"/>
</dbReference>
<evidence type="ECO:0000313" key="11">
    <source>
        <dbReference type="RefSeq" id="XP_012883349.1"/>
    </source>
</evidence>
<gene>
    <name evidence="11" type="primary">Ccl17</name>
</gene>
<feature type="chain" id="PRO_5010291682" evidence="8">
    <location>
        <begin position="24"/>
        <end position="100"/>
    </location>
</feature>
<dbReference type="CDD" id="cd00272">
    <property type="entry name" value="Chemokine_CC"/>
    <property type="match status" value="1"/>
</dbReference>
<evidence type="ECO:0000256" key="2">
    <source>
        <dbReference type="ARBA" id="ARBA00022500"/>
    </source>
</evidence>
<sequence>MMPLKMLLLTVLLLEASLQHVQAARAPNAGRECCMEFFKGAIPIRRLVAWYRTSAECPKDAIVLVTIQDKYICSDPKAKHTMKAVRYLESLRKSQASESS</sequence>
<reference evidence="11" key="1">
    <citation type="submission" date="2025-08" db="UniProtKB">
        <authorList>
            <consortium name="RefSeq"/>
        </authorList>
    </citation>
    <scope>IDENTIFICATION</scope>
    <source>
        <tissue evidence="11">Kidney</tissue>
    </source>
</reference>
<keyword evidence="2" id="KW-0145">Chemotaxis</keyword>
<dbReference type="InterPro" id="IPR036048">
    <property type="entry name" value="Interleukin_8-like_sf"/>
</dbReference>
<dbReference type="InterPro" id="IPR001811">
    <property type="entry name" value="Chemokine_IL8-like_dom"/>
</dbReference>
<accession>A0A1S3G4Y1</accession>
<dbReference type="PANTHER" id="PTHR12015">
    <property type="entry name" value="SMALL INDUCIBLE CYTOKINE A"/>
    <property type="match status" value="1"/>
</dbReference>